<feature type="domain" description="TRAPP14 N-terminal" evidence="2">
    <location>
        <begin position="5"/>
        <end position="158"/>
    </location>
</feature>
<evidence type="ECO:0000259" key="2">
    <source>
        <dbReference type="Pfam" id="PF15806"/>
    </source>
</evidence>
<feature type="compositionally biased region" description="Low complexity" evidence="1">
    <location>
        <begin position="55"/>
        <end position="92"/>
    </location>
</feature>
<sequence length="196" mass="20962">MESQCDYSMYFPAVPFPPREFLAGESSGYRSLPRRNHLYLGETVRFLLVLRKNPGSSDRNSGNSERNSGSSDRNSGNAERNAGNADRNAGNEIPGNSSGNSEEPPLFRECRALLTHSRGAPGPAGLPVDDPIVSQDEVIFPLTVALDRLPPGTAKAKVGTFGDSLGTFGDTWGQSGESWGQPGENLGTIWGHLGTI</sequence>
<dbReference type="PANTHER" id="PTHR16096:SF8">
    <property type="entry name" value="TRAFFICKING PROTEIN PARTICLE COMPLEX SUBUNIT 14"/>
    <property type="match status" value="1"/>
</dbReference>
<reference evidence="3" key="2">
    <citation type="submission" date="2025-08" db="UniProtKB">
        <authorList>
            <consortium name="Ensembl"/>
        </authorList>
    </citation>
    <scope>IDENTIFICATION</scope>
</reference>
<dbReference type="InterPro" id="IPR055453">
    <property type="entry name" value="TRAPP14_N"/>
</dbReference>
<dbReference type="AlphaFoldDB" id="A0A8C3Y573"/>
<protein>
    <recommendedName>
        <fullName evidence="2">TRAPP14 N-terminal domain-containing protein</fullName>
    </recommendedName>
</protein>
<accession>A0A8C3Y573</accession>
<keyword evidence="4" id="KW-1185">Reference proteome</keyword>
<evidence type="ECO:0000313" key="4">
    <source>
        <dbReference type="Proteomes" id="UP000694563"/>
    </source>
</evidence>
<dbReference type="Pfam" id="PF15806">
    <property type="entry name" value="TRAPP14_N"/>
    <property type="match status" value="1"/>
</dbReference>
<organism evidence="3 4">
    <name type="scientific">Catharus ustulatus</name>
    <name type="common">Russet-backed thrush</name>
    <name type="synonym">Hylocichla ustulatus</name>
    <dbReference type="NCBI Taxonomy" id="91951"/>
    <lineage>
        <taxon>Eukaryota</taxon>
        <taxon>Metazoa</taxon>
        <taxon>Chordata</taxon>
        <taxon>Craniata</taxon>
        <taxon>Vertebrata</taxon>
        <taxon>Euteleostomi</taxon>
        <taxon>Archelosauria</taxon>
        <taxon>Archosauria</taxon>
        <taxon>Dinosauria</taxon>
        <taxon>Saurischia</taxon>
        <taxon>Theropoda</taxon>
        <taxon>Coelurosauria</taxon>
        <taxon>Aves</taxon>
        <taxon>Neognathae</taxon>
        <taxon>Neoaves</taxon>
        <taxon>Telluraves</taxon>
        <taxon>Australaves</taxon>
        <taxon>Passeriformes</taxon>
        <taxon>Turdidae</taxon>
        <taxon>Catharus</taxon>
    </lineage>
</organism>
<evidence type="ECO:0000256" key="1">
    <source>
        <dbReference type="SAM" id="MobiDB-lite"/>
    </source>
</evidence>
<dbReference type="GO" id="GO:0043014">
    <property type="term" value="F:alpha-tubulin binding"/>
    <property type="evidence" value="ECO:0007669"/>
    <property type="project" value="InterPro"/>
</dbReference>
<dbReference type="PANTHER" id="PTHR16096">
    <property type="entry name" value="MICROTUBULE-ASSOCIATED PROTEIN 11"/>
    <property type="match status" value="1"/>
</dbReference>
<dbReference type="InterPro" id="IPR031626">
    <property type="entry name" value="TRAPPC14"/>
</dbReference>
<dbReference type="GO" id="GO:1990071">
    <property type="term" value="C:TRAPPII protein complex"/>
    <property type="evidence" value="ECO:0007669"/>
    <property type="project" value="TreeGrafter"/>
</dbReference>
<evidence type="ECO:0000313" key="3">
    <source>
        <dbReference type="Ensembl" id="ENSCUSP00005018161.1"/>
    </source>
</evidence>
<reference evidence="3" key="1">
    <citation type="submission" date="2020-10" db="EMBL/GenBank/DDBJ databases">
        <title>Catharus ustulatus (Swainson's thrush) genome, bCatUst1, primary haplotype v2.</title>
        <authorList>
            <person name="Delmore K."/>
            <person name="Vafadar M."/>
            <person name="Formenti G."/>
            <person name="Chow W."/>
            <person name="Pelan S."/>
            <person name="Howe K."/>
            <person name="Rhie A."/>
            <person name="Mountcastle J."/>
            <person name="Haase B."/>
            <person name="Fedrigo O."/>
            <person name="Jarvis E.D."/>
        </authorList>
    </citation>
    <scope>NUCLEOTIDE SEQUENCE [LARGE SCALE GENOMIC DNA]</scope>
</reference>
<reference evidence="3" key="3">
    <citation type="submission" date="2025-09" db="UniProtKB">
        <authorList>
            <consortium name="Ensembl"/>
        </authorList>
    </citation>
    <scope>IDENTIFICATION</scope>
</reference>
<dbReference type="GO" id="GO:0060271">
    <property type="term" value="P:cilium assembly"/>
    <property type="evidence" value="ECO:0007669"/>
    <property type="project" value="InterPro"/>
</dbReference>
<proteinExistence type="predicted"/>
<dbReference type="Ensembl" id="ENSCUST00005018838.1">
    <property type="protein sequence ID" value="ENSCUSP00005018161.1"/>
    <property type="gene ID" value="ENSCUSG00005011635.1"/>
</dbReference>
<feature type="region of interest" description="Disordered" evidence="1">
    <location>
        <begin position="53"/>
        <end position="104"/>
    </location>
</feature>
<name>A0A8C3Y573_CATUS</name>
<dbReference type="Proteomes" id="UP000694563">
    <property type="component" value="Chromosome 37"/>
</dbReference>